<gene>
    <name evidence="1" type="ORF">L1987_08107</name>
</gene>
<accession>A0ACB9JJN8</accession>
<name>A0ACB9JJN8_9ASTR</name>
<evidence type="ECO:0000313" key="2">
    <source>
        <dbReference type="Proteomes" id="UP001056120"/>
    </source>
</evidence>
<reference evidence="2" key="1">
    <citation type="journal article" date="2022" name="Mol. Ecol. Resour.">
        <title>The genomes of chicory, endive, great burdock and yacon provide insights into Asteraceae palaeo-polyploidization history and plant inulin production.</title>
        <authorList>
            <person name="Fan W."/>
            <person name="Wang S."/>
            <person name="Wang H."/>
            <person name="Wang A."/>
            <person name="Jiang F."/>
            <person name="Liu H."/>
            <person name="Zhao H."/>
            <person name="Xu D."/>
            <person name="Zhang Y."/>
        </authorList>
    </citation>
    <scope>NUCLEOTIDE SEQUENCE [LARGE SCALE GENOMIC DNA]</scope>
    <source>
        <strain evidence="2">cv. Yunnan</strain>
    </source>
</reference>
<comment type="caution">
    <text evidence="1">The sequence shown here is derived from an EMBL/GenBank/DDBJ whole genome shotgun (WGS) entry which is preliminary data.</text>
</comment>
<evidence type="ECO:0000313" key="1">
    <source>
        <dbReference type="EMBL" id="KAI3820559.1"/>
    </source>
</evidence>
<protein>
    <submittedName>
        <fullName evidence="1">Uncharacterized protein</fullName>
    </submittedName>
</protein>
<proteinExistence type="predicted"/>
<reference evidence="1 2" key="2">
    <citation type="journal article" date="2022" name="Mol. Ecol. Resour.">
        <title>The genomes of chicory, endive, great burdock and yacon provide insights into Asteraceae paleo-polyploidization history and plant inulin production.</title>
        <authorList>
            <person name="Fan W."/>
            <person name="Wang S."/>
            <person name="Wang H."/>
            <person name="Wang A."/>
            <person name="Jiang F."/>
            <person name="Liu H."/>
            <person name="Zhao H."/>
            <person name="Xu D."/>
            <person name="Zhang Y."/>
        </authorList>
    </citation>
    <scope>NUCLEOTIDE SEQUENCE [LARGE SCALE GENOMIC DNA]</scope>
    <source>
        <strain evidence="2">cv. Yunnan</strain>
        <tissue evidence="1">Leaves</tissue>
    </source>
</reference>
<keyword evidence="2" id="KW-1185">Reference proteome</keyword>
<organism evidence="1 2">
    <name type="scientific">Smallanthus sonchifolius</name>
    <dbReference type="NCBI Taxonomy" id="185202"/>
    <lineage>
        <taxon>Eukaryota</taxon>
        <taxon>Viridiplantae</taxon>
        <taxon>Streptophyta</taxon>
        <taxon>Embryophyta</taxon>
        <taxon>Tracheophyta</taxon>
        <taxon>Spermatophyta</taxon>
        <taxon>Magnoliopsida</taxon>
        <taxon>eudicotyledons</taxon>
        <taxon>Gunneridae</taxon>
        <taxon>Pentapetalae</taxon>
        <taxon>asterids</taxon>
        <taxon>campanulids</taxon>
        <taxon>Asterales</taxon>
        <taxon>Asteraceae</taxon>
        <taxon>Asteroideae</taxon>
        <taxon>Heliantheae alliance</taxon>
        <taxon>Millerieae</taxon>
        <taxon>Smallanthus</taxon>
    </lineage>
</organism>
<sequence length="67" mass="7682">MGGVRASLRQPYPLYRPSSHGCLHLFSFPLSQTSFLFHRRTIIDDLLCYAQSPICSFVRGILYAFDN</sequence>
<dbReference type="Proteomes" id="UP001056120">
    <property type="component" value="Linkage Group LG03"/>
</dbReference>
<dbReference type="EMBL" id="CM042020">
    <property type="protein sequence ID" value="KAI3820559.1"/>
    <property type="molecule type" value="Genomic_DNA"/>
</dbReference>